<evidence type="ECO:0000256" key="7">
    <source>
        <dbReference type="ARBA" id="ARBA00023136"/>
    </source>
</evidence>
<dbReference type="PROSITE" id="PS00211">
    <property type="entry name" value="ABC_TRANSPORTER_1"/>
    <property type="match status" value="1"/>
</dbReference>
<dbReference type="PROSITE" id="PS50893">
    <property type="entry name" value="ABC_TRANSPORTER_2"/>
    <property type="match status" value="1"/>
</dbReference>
<dbReference type="GO" id="GO:0140359">
    <property type="term" value="F:ABC-type transporter activity"/>
    <property type="evidence" value="ECO:0007669"/>
    <property type="project" value="InterPro"/>
</dbReference>
<evidence type="ECO:0000256" key="4">
    <source>
        <dbReference type="ARBA" id="ARBA00022741"/>
    </source>
</evidence>
<feature type="transmembrane region" description="Helical" evidence="9">
    <location>
        <begin position="21"/>
        <end position="45"/>
    </location>
</feature>
<keyword evidence="4" id="KW-0547">Nucleotide-binding</keyword>
<feature type="transmembrane region" description="Helical" evidence="9">
    <location>
        <begin position="184"/>
        <end position="203"/>
    </location>
</feature>
<proteinExistence type="predicted"/>
<feature type="transmembrane region" description="Helical" evidence="9">
    <location>
        <begin position="80"/>
        <end position="99"/>
    </location>
</feature>
<dbReference type="InterPro" id="IPR017871">
    <property type="entry name" value="ABC_transporter-like_CS"/>
</dbReference>
<keyword evidence="7 9" id="KW-0472">Membrane</keyword>
<dbReference type="AlphaFoldDB" id="A0A1I2X4G2"/>
<evidence type="ECO:0000259" key="10">
    <source>
        <dbReference type="PROSITE" id="PS50893"/>
    </source>
</evidence>
<dbReference type="InterPro" id="IPR039421">
    <property type="entry name" value="Type_1_exporter"/>
</dbReference>
<dbReference type="InterPro" id="IPR036640">
    <property type="entry name" value="ABC1_TM_sf"/>
</dbReference>
<evidence type="ECO:0000256" key="3">
    <source>
        <dbReference type="ARBA" id="ARBA00022692"/>
    </source>
</evidence>
<evidence type="ECO:0000256" key="5">
    <source>
        <dbReference type="ARBA" id="ARBA00022840"/>
    </source>
</evidence>
<evidence type="ECO:0000256" key="8">
    <source>
        <dbReference type="ARBA" id="ARBA00040960"/>
    </source>
</evidence>
<comment type="subcellular location">
    <subcellularLocation>
        <location evidence="1">Cell membrane</location>
        <topology evidence="1">Multi-pass membrane protein</topology>
    </subcellularLocation>
</comment>
<dbReference type="PANTHER" id="PTHR24221:SF654">
    <property type="entry name" value="ATP-BINDING CASSETTE SUB-FAMILY B MEMBER 6"/>
    <property type="match status" value="1"/>
</dbReference>
<dbReference type="GO" id="GO:0005737">
    <property type="term" value="C:cytoplasm"/>
    <property type="evidence" value="ECO:0007669"/>
    <property type="project" value="UniProtKB-ARBA"/>
</dbReference>
<dbReference type="EMBL" id="FOPC01000016">
    <property type="protein sequence ID" value="SFH08312.1"/>
    <property type="molecule type" value="Genomic_DNA"/>
</dbReference>
<dbReference type="GO" id="GO:0005886">
    <property type="term" value="C:plasma membrane"/>
    <property type="evidence" value="ECO:0007669"/>
    <property type="project" value="UniProtKB-SubCell"/>
</dbReference>
<dbReference type="PANTHER" id="PTHR24221">
    <property type="entry name" value="ATP-BINDING CASSETTE SUB-FAMILY B"/>
    <property type="match status" value="1"/>
</dbReference>
<dbReference type="Gene3D" id="1.20.1560.10">
    <property type="entry name" value="ABC transporter type 1, transmembrane domain"/>
    <property type="match status" value="1"/>
</dbReference>
<evidence type="ECO:0000256" key="1">
    <source>
        <dbReference type="ARBA" id="ARBA00004651"/>
    </source>
</evidence>
<dbReference type="GO" id="GO:0016887">
    <property type="term" value="F:ATP hydrolysis activity"/>
    <property type="evidence" value="ECO:0007669"/>
    <property type="project" value="InterPro"/>
</dbReference>
<evidence type="ECO:0000256" key="9">
    <source>
        <dbReference type="SAM" id="Phobius"/>
    </source>
</evidence>
<keyword evidence="3 9" id="KW-0812">Transmembrane</keyword>
<feature type="transmembrane region" description="Helical" evidence="9">
    <location>
        <begin position="266"/>
        <end position="289"/>
    </location>
</feature>
<dbReference type="OrthoDB" id="1111069at2"/>
<dbReference type="RefSeq" id="WP_092793989.1">
    <property type="nucleotide sequence ID" value="NZ_FOPC01000016.1"/>
</dbReference>
<dbReference type="Proteomes" id="UP000199642">
    <property type="component" value="Unassembled WGS sequence"/>
</dbReference>
<gene>
    <name evidence="12" type="ORF">SAMN04487988_11633</name>
</gene>
<evidence type="ECO:0000256" key="6">
    <source>
        <dbReference type="ARBA" id="ARBA00022989"/>
    </source>
</evidence>
<reference evidence="13" key="1">
    <citation type="submission" date="2016-10" db="EMBL/GenBank/DDBJ databases">
        <authorList>
            <person name="Varghese N."/>
            <person name="Submissions S."/>
        </authorList>
    </citation>
    <scope>NUCLEOTIDE SEQUENCE [LARGE SCALE GENOMIC DNA]</scope>
    <source>
        <strain evidence="13">DSM 19315</strain>
    </source>
</reference>
<dbReference type="InterPro" id="IPR011527">
    <property type="entry name" value="ABC1_TM_dom"/>
</dbReference>
<dbReference type="SMART" id="SM00382">
    <property type="entry name" value="AAA"/>
    <property type="match status" value="1"/>
</dbReference>
<feature type="transmembrane region" description="Helical" evidence="9">
    <location>
        <begin position="157"/>
        <end position="178"/>
    </location>
</feature>
<dbReference type="InterPro" id="IPR003439">
    <property type="entry name" value="ABC_transporter-like_ATP-bd"/>
</dbReference>
<evidence type="ECO:0000256" key="2">
    <source>
        <dbReference type="ARBA" id="ARBA00022448"/>
    </source>
</evidence>
<evidence type="ECO:0000259" key="11">
    <source>
        <dbReference type="PROSITE" id="PS50929"/>
    </source>
</evidence>
<dbReference type="GO" id="GO:0005524">
    <property type="term" value="F:ATP binding"/>
    <property type="evidence" value="ECO:0007669"/>
    <property type="project" value="UniProtKB-KW"/>
</dbReference>
<dbReference type="STRING" id="435880.SAMN04487988_11633"/>
<dbReference type="SUPFAM" id="SSF52540">
    <property type="entry name" value="P-loop containing nucleoside triphosphate hydrolases"/>
    <property type="match status" value="1"/>
</dbReference>
<protein>
    <recommendedName>
        <fullName evidence="8">Multidrug resistance-like ATP-binding protein MdlB</fullName>
    </recommendedName>
</protein>
<feature type="domain" description="ABC transmembrane type-1" evidence="11">
    <location>
        <begin position="24"/>
        <end position="331"/>
    </location>
</feature>
<feature type="domain" description="ABC transporter" evidence="10">
    <location>
        <begin position="358"/>
        <end position="595"/>
    </location>
</feature>
<dbReference type="Gene3D" id="3.40.50.300">
    <property type="entry name" value="P-loop containing nucleotide triphosphate hydrolases"/>
    <property type="match status" value="1"/>
</dbReference>
<dbReference type="PROSITE" id="PS50929">
    <property type="entry name" value="ABC_TM1F"/>
    <property type="match status" value="1"/>
</dbReference>
<dbReference type="InterPro" id="IPR003593">
    <property type="entry name" value="AAA+_ATPase"/>
</dbReference>
<evidence type="ECO:0000313" key="13">
    <source>
        <dbReference type="Proteomes" id="UP000199642"/>
    </source>
</evidence>
<organism evidence="12 13">
    <name type="scientific">Algoriphagus hitonicola</name>
    <dbReference type="NCBI Taxonomy" id="435880"/>
    <lineage>
        <taxon>Bacteria</taxon>
        <taxon>Pseudomonadati</taxon>
        <taxon>Bacteroidota</taxon>
        <taxon>Cytophagia</taxon>
        <taxon>Cytophagales</taxon>
        <taxon>Cyclobacteriaceae</taxon>
        <taxon>Algoriphagus</taxon>
    </lineage>
</organism>
<keyword evidence="13" id="KW-1185">Reference proteome</keyword>
<name>A0A1I2X4G2_9BACT</name>
<keyword evidence="5 12" id="KW-0067">ATP-binding</keyword>
<dbReference type="Pfam" id="PF00005">
    <property type="entry name" value="ABC_tran"/>
    <property type="match status" value="1"/>
</dbReference>
<evidence type="ECO:0000313" key="12">
    <source>
        <dbReference type="EMBL" id="SFH08312.1"/>
    </source>
</evidence>
<dbReference type="InterPro" id="IPR027417">
    <property type="entry name" value="P-loop_NTPase"/>
</dbReference>
<sequence>MVKNLLVNSKYFLFFYSYLGYRIFLVIFLSFLVGLLDGFGIALFIPLFEVAANGDIMQAKNSLGELDFLVEFMVKFDLDLTINFVLVFMTSVFIFKGIFKFIENYYKVSLQVLFVKKLRYQMIEGINDLEFEKFLKLDAGKIQNTLSGEVYKITSAFIAYFNTIQFLVMLIVYIVLAFLTNFNFALLVSIGGFLSNFIYKFLFKLTEKVSVDITGLSHKFQSFLIQAVLYFKYLKATGTISSYKKKLANVVDNIEASQKKMGMYNAILNSTREPIIIIIVVLVIIIQLYLFDDPLATIILSLIFFYRAMNYIMNVQSAWQQFISNYGGIQAGNEILEDFSNGKEIYANKTLALDSFDLKFENVSFFYDSPSEKVLKDISLTIKNHSTNAFVGPSGGGKTTIVNLLVGLLNPKGGKVSINGIDRSQIDLRKFRSQVGYITQEHVIFNDSIFNNITFWAEVNEENMSRVMEIIEMVNLKSFVADLPDGIHTFLGDSGKNLSGGQKQRISIARELFKNVKLLVFDEATSALDSSSEKIIQENIDSLRGKYTIIIIAHRLSTVKDVENIFYIENGEIKGSGTFDEMVASNDDFKAMINLQKF</sequence>
<dbReference type="SUPFAM" id="SSF90123">
    <property type="entry name" value="ABC transporter transmembrane region"/>
    <property type="match status" value="1"/>
</dbReference>
<accession>A0A1I2X4G2</accession>
<dbReference type="Pfam" id="PF00664">
    <property type="entry name" value="ABC_membrane"/>
    <property type="match status" value="1"/>
</dbReference>
<keyword evidence="2" id="KW-0813">Transport</keyword>
<keyword evidence="6 9" id="KW-1133">Transmembrane helix</keyword>
<dbReference type="FunFam" id="3.40.50.300:FF:000604">
    <property type="entry name" value="ABC transporter B family member 28"/>
    <property type="match status" value="1"/>
</dbReference>
<dbReference type="GO" id="GO:0034040">
    <property type="term" value="F:ATPase-coupled lipid transmembrane transporter activity"/>
    <property type="evidence" value="ECO:0007669"/>
    <property type="project" value="TreeGrafter"/>
</dbReference>